<gene>
    <name evidence="1" type="ORF">NMU02_03990</name>
</gene>
<dbReference type="InterPro" id="IPR026444">
    <property type="entry name" value="Secre_tail"/>
</dbReference>
<name>A0ABT1MFW8_9BACT</name>
<evidence type="ECO:0000313" key="2">
    <source>
        <dbReference type="Proteomes" id="UP001205603"/>
    </source>
</evidence>
<dbReference type="RefSeq" id="WP_255025967.1">
    <property type="nucleotide sequence ID" value="NZ_JANDHW010000003.1"/>
</dbReference>
<dbReference type="InterPro" id="IPR007541">
    <property type="entry name" value="Uncharacterised_BSP"/>
</dbReference>
<protein>
    <submittedName>
        <fullName evidence="1">T9SS type A sorting domain-containing protein</fullName>
    </submittedName>
</protein>
<organism evidence="1 2">
    <name type="scientific">Coprobacter tertius</name>
    <dbReference type="NCBI Taxonomy" id="2944915"/>
    <lineage>
        <taxon>Bacteria</taxon>
        <taxon>Pseudomonadati</taxon>
        <taxon>Bacteroidota</taxon>
        <taxon>Bacteroidia</taxon>
        <taxon>Bacteroidales</taxon>
        <taxon>Barnesiellaceae</taxon>
        <taxon>Coprobacter</taxon>
    </lineage>
</organism>
<accession>A0ABT1MFW8</accession>
<reference evidence="1 2" key="1">
    <citation type="submission" date="2022-07" db="EMBL/GenBank/DDBJ databases">
        <title>Fecal culturing of patients with breast cancer.</title>
        <authorList>
            <person name="Teng N.M.Y."/>
            <person name="Kiu R."/>
            <person name="Evans R."/>
            <person name="Baker D.J."/>
            <person name="Zenner C."/>
            <person name="Robinson S.D."/>
            <person name="Hall L.J."/>
        </authorList>
    </citation>
    <scope>NUCLEOTIDE SEQUENCE [LARGE SCALE GENOMIC DNA]</scope>
    <source>
        <strain evidence="1 2">LH1063</strain>
    </source>
</reference>
<dbReference type="Pfam" id="PF04450">
    <property type="entry name" value="BSP"/>
    <property type="match status" value="1"/>
</dbReference>
<evidence type="ECO:0000313" key="1">
    <source>
        <dbReference type="EMBL" id="MCP9611249.1"/>
    </source>
</evidence>
<dbReference type="EMBL" id="JANDHW010000003">
    <property type="protein sequence ID" value="MCP9611249.1"/>
    <property type="molecule type" value="Genomic_DNA"/>
</dbReference>
<dbReference type="Proteomes" id="UP001205603">
    <property type="component" value="Unassembled WGS sequence"/>
</dbReference>
<dbReference type="NCBIfam" id="TIGR04183">
    <property type="entry name" value="Por_Secre_tail"/>
    <property type="match status" value="1"/>
</dbReference>
<proteinExistence type="predicted"/>
<keyword evidence="2" id="KW-1185">Reference proteome</keyword>
<comment type="caution">
    <text evidence="1">The sequence shown here is derived from an EMBL/GenBank/DDBJ whole genome shotgun (WGS) entry which is preliminary data.</text>
</comment>
<sequence length="764" mass="84950">MKKKFHVVFIALLILFPLKGKCENKNADPWENYKFGKIELVDNETDRTGSKIYHRLIPDMNEYIYAAGRDVMRTLYNDPSSPGVPSPSKVTLVYTLKSGMGNTPSAKWGGSDANGNIRVGIDYSIDYIEKLFRDASNPTDIEIEKFMYETKGVLLHEMTHALQVELSGYQTGNQQWAAIEGMADAVRYLNDHFTMADRPAGGNYLDGYRYTGFFFGWLTKEKNPEFIKRFNYAPIALGFSWNFTKAVYYGLNKTVNMTELWNEYLIAMNDPNAPMETSPLMKHYSPLTLSGFNVDIIAESGTLSGTSGNYTLSTNAYNDARGLGLCDGQGNIFYSQSVNESLKNGLPTDGNIVSDHTGCKYKLADYNKNNVLSGGGTLTLNTKVNASEILVLGFSVYNGQSPVTAHYTNGTIVTNQSIMGNWGNKNGGAYSAGLFNYKSGTLNDSDTRTLCEMRIVTDPNKTINKISISDVNAWTALFAVSALINYNIEDTEHTLDPNEDGVFHMNENSQLITENEKIIGQINYTYNFSQAQKWEAISFPFTLNSITDAEGNEITLSETKENNCLNVISYNPENNSWEYITSLSQIESDKGYLYALNGTGEITFTGIEPTVQKNFIRGTVTDNAIAGKNIYVNNVLKNSETTNVYVLEGNNFVLKQSVQLKPFQTYMVATEDIMSTTPSFEIGDISSICDYTSKDTDIKITTTHNQIQITTDGQVQVDLYTLQGQKILSSVINGSFYRTLDNGIYIVKIISGKGTVSKKVLIQD</sequence>